<organism evidence="9 10">
    <name type="scientific">Aquilegia coerulea</name>
    <name type="common">Rocky mountain columbine</name>
    <dbReference type="NCBI Taxonomy" id="218851"/>
    <lineage>
        <taxon>Eukaryota</taxon>
        <taxon>Viridiplantae</taxon>
        <taxon>Streptophyta</taxon>
        <taxon>Embryophyta</taxon>
        <taxon>Tracheophyta</taxon>
        <taxon>Spermatophyta</taxon>
        <taxon>Magnoliopsida</taxon>
        <taxon>Ranunculales</taxon>
        <taxon>Ranunculaceae</taxon>
        <taxon>Thalictroideae</taxon>
        <taxon>Aquilegia</taxon>
    </lineage>
</organism>
<dbReference type="Gene3D" id="3.40.50.300">
    <property type="entry name" value="P-loop containing nucleotide triphosphate hydrolases"/>
    <property type="match status" value="1"/>
</dbReference>
<dbReference type="OrthoDB" id="2020972at2759"/>
<dbReference type="SUPFAM" id="SSF52540">
    <property type="entry name" value="P-loop containing nucleoside triphosphate hydrolases"/>
    <property type="match status" value="2"/>
</dbReference>
<dbReference type="GO" id="GO:0005524">
    <property type="term" value="F:ATP binding"/>
    <property type="evidence" value="ECO:0007669"/>
    <property type="project" value="UniProtKB-KW"/>
</dbReference>
<feature type="domain" description="Helicase ATP-binding" evidence="7">
    <location>
        <begin position="138"/>
        <end position="346"/>
    </location>
</feature>
<dbReference type="CDD" id="cd18793">
    <property type="entry name" value="SF2_C_SNF"/>
    <property type="match status" value="1"/>
</dbReference>
<dbReference type="Pfam" id="PF00176">
    <property type="entry name" value="SNF2-rel_dom"/>
    <property type="match status" value="1"/>
</dbReference>
<dbReference type="Pfam" id="PF00271">
    <property type="entry name" value="Helicase_C"/>
    <property type="match status" value="1"/>
</dbReference>
<dbReference type="InterPro" id="IPR014001">
    <property type="entry name" value="Helicase_ATP-bd"/>
</dbReference>
<protein>
    <submittedName>
        <fullName evidence="9">Uncharacterized protein</fullName>
    </submittedName>
</protein>
<dbReference type="GO" id="GO:0004386">
    <property type="term" value="F:helicase activity"/>
    <property type="evidence" value="ECO:0007669"/>
    <property type="project" value="UniProtKB-KW"/>
</dbReference>
<proteinExistence type="predicted"/>
<keyword evidence="3" id="KW-0378">Hydrolase</keyword>
<dbReference type="InterPro" id="IPR044567">
    <property type="entry name" value="CLSY/DRD1"/>
</dbReference>
<dbReference type="SMART" id="SM00487">
    <property type="entry name" value="DEXDc"/>
    <property type="match status" value="1"/>
</dbReference>
<comment type="subcellular location">
    <subcellularLocation>
        <location evidence="1">Nucleus</location>
    </subcellularLocation>
</comment>
<dbReference type="FunCoup" id="A0A2G5CXA1">
    <property type="interactions" value="154"/>
</dbReference>
<keyword evidence="4" id="KW-0347">Helicase</keyword>
<dbReference type="PROSITE" id="PS51192">
    <property type="entry name" value="HELICASE_ATP_BIND_1"/>
    <property type="match status" value="1"/>
</dbReference>
<evidence type="ECO:0000259" key="7">
    <source>
        <dbReference type="PROSITE" id="PS51192"/>
    </source>
</evidence>
<evidence type="ECO:0000256" key="1">
    <source>
        <dbReference type="ARBA" id="ARBA00004123"/>
    </source>
</evidence>
<dbReference type="GO" id="GO:0080188">
    <property type="term" value="P:gene silencing by siRNA-directed DNA methylation"/>
    <property type="evidence" value="ECO:0007669"/>
    <property type="project" value="InterPro"/>
</dbReference>
<dbReference type="Proteomes" id="UP000230069">
    <property type="component" value="Unassembled WGS sequence"/>
</dbReference>
<dbReference type="GO" id="GO:0005634">
    <property type="term" value="C:nucleus"/>
    <property type="evidence" value="ECO:0007669"/>
    <property type="project" value="UniProtKB-SubCell"/>
</dbReference>
<keyword evidence="2" id="KW-0547">Nucleotide-binding</keyword>
<feature type="domain" description="Helicase C-terminal" evidence="8">
    <location>
        <begin position="503"/>
        <end position="662"/>
    </location>
</feature>
<dbReference type="GO" id="GO:0016787">
    <property type="term" value="F:hydrolase activity"/>
    <property type="evidence" value="ECO:0007669"/>
    <property type="project" value="UniProtKB-KW"/>
</dbReference>
<accession>A0A2G5CXA1</accession>
<dbReference type="SMART" id="SM00490">
    <property type="entry name" value="HELICc"/>
    <property type="match status" value="1"/>
</dbReference>
<reference evidence="9 10" key="1">
    <citation type="submission" date="2017-09" db="EMBL/GenBank/DDBJ databases">
        <title>WGS assembly of Aquilegia coerulea Goldsmith.</title>
        <authorList>
            <person name="Hodges S."/>
            <person name="Kramer E."/>
            <person name="Nordborg M."/>
            <person name="Tomkins J."/>
            <person name="Borevitz J."/>
            <person name="Derieg N."/>
            <person name="Yan J."/>
            <person name="Mihaltcheva S."/>
            <person name="Hayes R.D."/>
            <person name="Rokhsar D."/>
        </authorList>
    </citation>
    <scope>NUCLEOTIDE SEQUENCE [LARGE SCALE GENOMIC DNA]</scope>
    <source>
        <strain evidence="10">cv. Goldsmith</strain>
    </source>
</reference>
<dbReference type="PROSITE" id="PS51194">
    <property type="entry name" value="HELICASE_CTER"/>
    <property type="match status" value="1"/>
</dbReference>
<dbReference type="InParanoid" id="A0A2G5CXA1"/>
<evidence type="ECO:0000313" key="10">
    <source>
        <dbReference type="Proteomes" id="UP000230069"/>
    </source>
</evidence>
<evidence type="ECO:0000256" key="5">
    <source>
        <dbReference type="ARBA" id="ARBA00022840"/>
    </source>
</evidence>
<dbReference type="InterPro" id="IPR001650">
    <property type="entry name" value="Helicase_C-like"/>
</dbReference>
<dbReference type="EMBL" id="KZ305051">
    <property type="protein sequence ID" value="PIA35889.1"/>
    <property type="molecule type" value="Genomic_DNA"/>
</dbReference>
<dbReference type="PANTHER" id="PTHR45821">
    <property type="entry name" value="SNF2 DOMAIN-CONTAINING PROTEIN CLASSY 2-RELATED"/>
    <property type="match status" value="1"/>
</dbReference>
<evidence type="ECO:0000256" key="4">
    <source>
        <dbReference type="ARBA" id="ARBA00022806"/>
    </source>
</evidence>
<dbReference type="InterPro" id="IPR027417">
    <property type="entry name" value="P-loop_NTPase"/>
</dbReference>
<dbReference type="InterPro" id="IPR000330">
    <property type="entry name" value="SNF2_N"/>
</dbReference>
<evidence type="ECO:0000259" key="8">
    <source>
        <dbReference type="PROSITE" id="PS51194"/>
    </source>
</evidence>
<dbReference type="Gene3D" id="3.40.50.10810">
    <property type="entry name" value="Tandem AAA-ATPase domain"/>
    <property type="match status" value="1"/>
</dbReference>
<name>A0A2G5CXA1_AQUCA</name>
<keyword evidence="6" id="KW-0539">Nucleus</keyword>
<evidence type="ECO:0000256" key="3">
    <source>
        <dbReference type="ARBA" id="ARBA00022801"/>
    </source>
</evidence>
<keyword evidence="5" id="KW-0067">ATP-binding</keyword>
<evidence type="ECO:0000313" key="9">
    <source>
        <dbReference type="EMBL" id="PIA35889.1"/>
    </source>
</evidence>
<gene>
    <name evidence="9" type="ORF">AQUCO_03400049v1</name>
</gene>
<dbReference type="InterPro" id="IPR038718">
    <property type="entry name" value="SNF2-like_sf"/>
</dbReference>
<dbReference type="PANTHER" id="PTHR45821:SF5">
    <property type="entry name" value="SNF2 DOMAIN-CONTAINING PROTEIN CLASSY 4"/>
    <property type="match status" value="1"/>
</dbReference>
<keyword evidence="10" id="KW-1185">Reference proteome</keyword>
<dbReference type="InterPro" id="IPR049730">
    <property type="entry name" value="SNF2/RAD54-like_C"/>
</dbReference>
<dbReference type="STRING" id="218851.A0A2G5CXA1"/>
<dbReference type="AlphaFoldDB" id="A0A2G5CXA1"/>
<evidence type="ECO:0000256" key="2">
    <source>
        <dbReference type="ARBA" id="ARBA00022741"/>
    </source>
</evidence>
<sequence length="699" mass="80366">MQVDTEDPNEPNIDIDPASLCYKGKHDFILDEQIGIKCRLCSFVKTEIKYILPSIAKHRRGRSARKYCSYDGDLSMLEKSQFQDAGHNYQVSYVHFKNTVWDIFPRIREKMYPHQQEGFEFLWKNIAGDIEIDKIKKTAHTDSIGGCVISHAPGTGKTLLTIVFLQSYMEMFKGCRAVIIAPSSMLLTWEEEFKKWKAEIPFHNLNSLELSGKEDEMACELLHGKPKTKELIRKLKLLSWSKGKSVLGISYRLFMMLAGDRIMKDDYNKKQKESLHGKEAEDMRWILREMPSLLVLDEGHTPRNKRSFIWKALKKINTERRIILSGTPFQNNFKELYNTLSLVRPKFLNSISASEMQIKSDLHEGKEASSKWASLTSSIGKHADDKLETFRDLMAPFVHVYKGSILKDSLPGLRECLVVLEPPPLQMKLLKEVQEILKENQFELQHAVSLVSVHPSIVTNCKNGEGLINEIKSKGFKWELGEIKSKQFKLDPSQGVKTRFLMELIQLSEAKKEKVLVFSQFIDPFSLIMDQLKHHRNWTENEEILHMHGKQKPKERQSIITLFNDPSSRVRVLLASTTACFEGINLIGASRVVLLDVVWNPSVARQAIARAYRLGQKKMVYTYHLITSGSLEGEKYRKQVSKDRLSELVFSSTLNREDKQKGSSTICDDIILDQMVGSKKLKDMFKEIIYQPKESVPFV</sequence>
<evidence type="ECO:0000256" key="6">
    <source>
        <dbReference type="ARBA" id="ARBA00023242"/>
    </source>
</evidence>